<protein>
    <submittedName>
        <fullName evidence="3">DUF5132 domain-containing protein</fullName>
    </submittedName>
</protein>
<dbReference type="RefSeq" id="WP_256614857.1">
    <property type="nucleotide sequence ID" value="NZ_JANIBK010000032.1"/>
</dbReference>
<evidence type="ECO:0000256" key="1">
    <source>
        <dbReference type="SAM" id="Coils"/>
    </source>
</evidence>
<keyword evidence="2" id="KW-1133">Transmembrane helix</keyword>
<gene>
    <name evidence="3" type="ORF">NP596_08355</name>
</gene>
<dbReference type="InterPro" id="IPR033456">
    <property type="entry name" value="DUF5132"/>
</dbReference>
<keyword evidence="2" id="KW-0472">Membrane</keyword>
<keyword evidence="2" id="KW-0812">Transmembrane</keyword>
<keyword evidence="1" id="KW-0175">Coiled coil</keyword>
<keyword evidence="4" id="KW-1185">Reference proteome</keyword>
<feature type="coiled-coil region" evidence="1">
    <location>
        <begin position="55"/>
        <end position="86"/>
    </location>
</feature>
<proteinExistence type="predicted"/>
<accession>A0ABT1U3P2</accession>
<comment type="caution">
    <text evidence="3">The sequence shown here is derived from an EMBL/GenBank/DDBJ whole genome shotgun (WGS) entry which is preliminary data.</text>
</comment>
<dbReference type="Pfam" id="PF17195">
    <property type="entry name" value="DUF5132"/>
    <property type="match status" value="1"/>
</dbReference>
<sequence>MPKLDDLVKNGTPLGIAIGLGAAIAATVIVPALPAIVRASRPTARAAIKSGLVLLEKGREVMAEANEEFDDMLAEVKAELKQERKARTAHVDDTEVVIKSNSDEA</sequence>
<feature type="transmembrane region" description="Helical" evidence="2">
    <location>
        <begin position="12"/>
        <end position="37"/>
    </location>
</feature>
<reference evidence="3 4" key="1">
    <citation type="submission" date="2022-07" db="EMBL/GenBank/DDBJ databases">
        <title>Methylomonas rivi sp. nov., Methylomonas rosea sp. nov., Methylomonas aureus sp. nov. and Methylomonas subterranea sp. nov., four novel methanotrophs isolated from a freshwater creek and the deep terrestrial subsurface.</title>
        <authorList>
            <person name="Abin C."/>
            <person name="Sankaranarayanan K."/>
            <person name="Garner C."/>
            <person name="Sindelar R."/>
            <person name="Kotary K."/>
            <person name="Garner R."/>
            <person name="Barclay S."/>
            <person name="Lawson P."/>
            <person name="Krumholz L."/>
        </authorList>
    </citation>
    <scope>NUCLEOTIDE SEQUENCE [LARGE SCALE GENOMIC DNA]</scope>
    <source>
        <strain evidence="3 4">WSC-6</strain>
    </source>
</reference>
<evidence type="ECO:0000313" key="3">
    <source>
        <dbReference type="EMBL" id="MCQ8128469.1"/>
    </source>
</evidence>
<dbReference type="Proteomes" id="UP001524586">
    <property type="component" value="Unassembled WGS sequence"/>
</dbReference>
<evidence type="ECO:0000256" key="2">
    <source>
        <dbReference type="SAM" id="Phobius"/>
    </source>
</evidence>
<dbReference type="EMBL" id="JANIBK010000032">
    <property type="protein sequence ID" value="MCQ8128469.1"/>
    <property type="molecule type" value="Genomic_DNA"/>
</dbReference>
<name>A0ABT1U3P2_9GAMM</name>
<organism evidence="3 4">
    <name type="scientific">Methylomonas rivi</name>
    <dbReference type="NCBI Taxonomy" id="2952226"/>
    <lineage>
        <taxon>Bacteria</taxon>
        <taxon>Pseudomonadati</taxon>
        <taxon>Pseudomonadota</taxon>
        <taxon>Gammaproteobacteria</taxon>
        <taxon>Methylococcales</taxon>
        <taxon>Methylococcaceae</taxon>
        <taxon>Methylomonas</taxon>
    </lineage>
</organism>
<evidence type="ECO:0000313" key="4">
    <source>
        <dbReference type="Proteomes" id="UP001524586"/>
    </source>
</evidence>